<sequence length="176" mass="19904">MFKQPESAIAAPKSLSGASRKFACPKLERKGLYMLLGDKELPDEYHWGLLVATDGSSGISFHRSLIGQEWKLIIEHKNLTEASDLLAALKLGVVEDISDKWVQRMKESIRAVRVQGELTCRIWALTALYELANEGFIGMMAEWERIRSIELEAKYLAQDAWVTKRALVARSKWSVP</sequence>
<dbReference type="OrthoDB" id="3016366at2759"/>
<dbReference type="Pfam" id="PF21858">
    <property type="entry name" value="DUF6914"/>
    <property type="match status" value="1"/>
</dbReference>
<dbReference type="InterPro" id="IPR054208">
    <property type="entry name" value="DUF6914"/>
</dbReference>
<name>A0A3A2ZZD4_9EURO</name>
<comment type="caution">
    <text evidence="1">The sequence shown here is derived from an EMBL/GenBank/DDBJ whole genome shotgun (WGS) entry which is preliminary data.</text>
</comment>
<organism evidence="1 2">
    <name type="scientific">Aspergillus sclerotialis</name>
    <dbReference type="NCBI Taxonomy" id="2070753"/>
    <lineage>
        <taxon>Eukaryota</taxon>
        <taxon>Fungi</taxon>
        <taxon>Dikarya</taxon>
        <taxon>Ascomycota</taxon>
        <taxon>Pezizomycotina</taxon>
        <taxon>Eurotiomycetes</taxon>
        <taxon>Eurotiomycetidae</taxon>
        <taxon>Eurotiales</taxon>
        <taxon>Aspergillaceae</taxon>
        <taxon>Aspergillus</taxon>
        <taxon>Aspergillus subgen. Polypaecilum</taxon>
    </lineage>
</organism>
<protein>
    <submittedName>
        <fullName evidence="1">Uncharacterized protein</fullName>
    </submittedName>
</protein>
<evidence type="ECO:0000313" key="2">
    <source>
        <dbReference type="Proteomes" id="UP000266188"/>
    </source>
</evidence>
<dbReference type="Proteomes" id="UP000266188">
    <property type="component" value="Unassembled WGS sequence"/>
</dbReference>
<dbReference type="AlphaFoldDB" id="A0A3A2ZZD4"/>
<gene>
    <name evidence="1" type="ORF">PHISCL_05241</name>
</gene>
<evidence type="ECO:0000313" key="1">
    <source>
        <dbReference type="EMBL" id="RJE22421.1"/>
    </source>
</evidence>
<dbReference type="EMBL" id="MVGC01000169">
    <property type="protein sequence ID" value="RJE22421.1"/>
    <property type="molecule type" value="Genomic_DNA"/>
</dbReference>
<reference evidence="2" key="1">
    <citation type="submission" date="2017-02" db="EMBL/GenBank/DDBJ databases">
        <authorList>
            <person name="Tafer H."/>
            <person name="Lopandic K."/>
        </authorList>
    </citation>
    <scope>NUCLEOTIDE SEQUENCE [LARGE SCALE GENOMIC DNA]</scope>
    <source>
        <strain evidence="2">CBS 366.77</strain>
    </source>
</reference>
<keyword evidence="2" id="KW-1185">Reference proteome</keyword>
<accession>A0A3A2ZZD4</accession>
<proteinExistence type="predicted"/>